<dbReference type="RefSeq" id="WP_184116986.1">
    <property type="nucleotide sequence ID" value="NZ_JACHNY010000015.1"/>
</dbReference>
<dbReference type="EMBL" id="JACHNY010000015">
    <property type="protein sequence ID" value="MBB4619768.1"/>
    <property type="molecule type" value="Genomic_DNA"/>
</dbReference>
<organism evidence="2 3">
    <name type="scientific">Sphingomonas abaci</name>
    <dbReference type="NCBI Taxonomy" id="237611"/>
    <lineage>
        <taxon>Bacteria</taxon>
        <taxon>Pseudomonadati</taxon>
        <taxon>Pseudomonadota</taxon>
        <taxon>Alphaproteobacteria</taxon>
        <taxon>Sphingomonadales</taxon>
        <taxon>Sphingomonadaceae</taxon>
        <taxon>Sphingomonas</taxon>
    </lineage>
</organism>
<protein>
    <recommendedName>
        <fullName evidence="1">NYN domain-containing protein</fullName>
    </recommendedName>
</protein>
<dbReference type="InterPro" id="IPR021139">
    <property type="entry name" value="NYN"/>
</dbReference>
<proteinExistence type="predicted"/>
<reference evidence="2 3" key="1">
    <citation type="submission" date="2020-08" db="EMBL/GenBank/DDBJ databases">
        <title>Genomic Encyclopedia of Type Strains, Phase IV (KMG-IV): sequencing the most valuable type-strain genomes for metagenomic binning, comparative biology and taxonomic classification.</title>
        <authorList>
            <person name="Goeker M."/>
        </authorList>
    </citation>
    <scope>NUCLEOTIDE SEQUENCE [LARGE SCALE GENOMIC DNA]</scope>
    <source>
        <strain evidence="2 3">DSM 15867</strain>
    </source>
</reference>
<dbReference type="Proteomes" id="UP000574769">
    <property type="component" value="Unassembled WGS sequence"/>
</dbReference>
<dbReference type="AlphaFoldDB" id="A0A7W7AME5"/>
<dbReference type="Gene3D" id="3.40.50.1010">
    <property type="entry name" value="5'-nuclease"/>
    <property type="match status" value="1"/>
</dbReference>
<keyword evidence="3" id="KW-1185">Reference proteome</keyword>
<dbReference type="Pfam" id="PF01936">
    <property type="entry name" value="NYN"/>
    <property type="match status" value="1"/>
</dbReference>
<sequence>MRWIYGDCTGTRLNGQAKIAPLDERRPHRNFANSVGKNPSDITPIIDAMNLLCPKRLGGFYLMPSDSHFIQLAARIREQRTDVSSLSENKTPVSFRHVCKRFIYTGHLTSSGKAAPVVTARQTRLMPRRQ</sequence>
<evidence type="ECO:0000313" key="2">
    <source>
        <dbReference type="EMBL" id="MBB4619768.1"/>
    </source>
</evidence>
<dbReference type="PANTHER" id="PTHR35811">
    <property type="entry name" value="SLR1870 PROTEIN"/>
    <property type="match status" value="1"/>
</dbReference>
<feature type="domain" description="NYN" evidence="1">
    <location>
        <begin position="28"/>
        <end position="104"/>
    </location>
</feature>
<evidence type="ECO:0000313" key="3">
    <source>
        <dbReference type="Proteomes" id="UP000574769"/>
    </source>
</evidence>
<dbReference type="PANTHER" id="PTHR35811:SF1">
    <property type="entry name" value="HTH OST-TYPE DOMAIN-CONTAINING PROTEIN"/>
    <property type="match status" value="1"/>
</dbReference>
<accession>A0A7W7AME5</accession>
<gene>
    <name evidence="2" type="ORF">GGQ96_003928</name>
</gene>
<comment type="caution">
    <text evidence="2">The sequence shown here is derived from an EMBL/GenBank/DDBJ whole genome shotgun (WGS) entry which is preliminary data.</text>
</comment>
<dbReference type="GO" id="GO:0004540">
    <property type="term" value="F:RNA nuclease activity"/>
    <property type="evidence" value="ECO:0007669"/>
    <property type="project" value="InterPro"/>
</dbReference>
<name>A0A7W7AME5_9SPHN</name>
<evidence type="ECO:0000259" key="1">
    <source>
        <dbReference type="Pfam" id="PF01936"/>
    </source>
</evidence>